<evidence type="ECO:0000256" key="2">
    <source>
        <dbReference type="ARBA" id="ARBA00022723"/>
    </source>
</evidence>
<dbReference type="GO" id="GO:0005829">
    <property type="term" value="C:cytosol"/>
    <property type="evidence" value="ECO:0007669"/>
    <property type="project" value="TreeGrafter"/>
</dbReference>
<evidence type="ECO:0000259" key="9">
    <source>
        <dbReference type="PROSITE" id="PS50862"/>
    </source>
</evidence>
<feature type="binding site" evidence="7">
    <location>
        <position position="405"/>
    </location>
    <ligand>
        <name>Mg(2+)</name>
        <dbReference type="ChEBI" id="CHEBI:18420"/>
        <label>2</label>
    </ligand>
</feature>
<evidence type="ECO:0000256" key="5">
    <source>
        <dbReference type="ARBA" id="ARBA00023146"/>
    </source>
</evidence>
<dbReference type="Proteomes" id="UP000176700">
    <property type="component" value="Unassembled WGS sequence"/>
</dbReference>
<reference evidence="10 11" key="1">
    <citation type="journal article" date="2016" name="Nat. Commun.">
        <title>Thousands of microbial genomes shed light on interconnected biogeochemical processes in an aquifer system.</title>
        <authorList>
            <person name="Anantharaman K."/>
            <person name="Brown C.T."/>
            <person name="Hug L.A."/>
            <person name="Sharon I."/>
            <person name="Castelle C.J."/>
            <person name="Probst A.J."/>
            <person name="Thomas B.C."/>
            <person name="Singh A."/>
            <person name="Wilkins M.J."/>
            <person name="Karaoz U."/>
            <person name="Brodie E.L."/>
            <person name="Williams K.H."/>
            <person name="Hubbard S.S."/>
            <person name="Banfield J.F."/>
        </authorList>
    </citation>
    <scope>NUCLEOTIDE SEQUENCE [LARGE SCALE GENOMIC DNA]</scope>
</reference>
<comment type="caution">
    <text evidence="7">Lacks conserved residue(s) required for the propagation of feature annotation.</text>
</comment>
<dbReference type="PRINTS" id="PR00982">
    <property type="entry name" value="TRNASYNTHLYS"/>
</dbReference>
<evidence type="ECO:0000256" key="7">
    <source>
        <dbReference type="HAMAP-Rule" id="MF_00252"/>
    </source>
</evidence>
<sequence>MSLEEIRNIRLEKLSRLKEVFGSVYPANVNRTHDIGEVLFHFTKLKKQKKKLSIAGRIRSIRTHGGSVFFDLEDSEVRLQCYIKKNTLGERLHELFTDSIDIGDFVGVSGLLFTTKKKEKTLLVTDWWPLAKSVRPLPEKWHGIQNVEERFRKRALDLLMNKESRERFLERTKIIKSLRDFLDGNGFYEVETPILQPLYGGALARPFTTHHHALDMDLYLRVAPELYLKRLMVGNLRRVYEIGKCFRNEGIDVLHSPEFTMLEGYMAFEHYESLKVLMEKMIMAAVKEVKKKNSIVFDGKTITFKKPFRTMTFSESIKRYALLPNIEHMNTEELLLVSKQFGVEMNRVYSRGKILDEIFKKVVRKHLIEPTFITNHPIDISPFAKMSGQFPETALRFQLIAGGIELINAYAEINDPIEQRSRLIKQEQMFKEGDEEVSRMDEDYIETLEYGMPPTAGFGLGVDRLVQLLTDTHNIRDVILFPTLKPL</sequence>
<dbReference type="InterPro" id="IPR004365">
    <property type="entry name" value="NA-bd_OB_tRNA"/>
</dbReference>
<dbReference type="NCBIfam" id="TIGR00499">
    <property type="entry name" value="lysS_bact"/>
    <property type="match status" value="1"/>
</dbReference>
<keyword evidence="3 7" id="KW-0547">Nucleotide-binding</keyword>
<keyword evidence="5 7" id="KW-0030">Aminoacyl-tRNA synthetase</keyword>
<dbReference type="InterPro" id="IPR044136">
    <property type="entry name" value="Lys-tRNA-ligase_II_N"/>
</dbReference>
<proteinExistence type="inferred from homology"/>
<dbReference type="AlphaFoldDB" id="A0A1G2FZI3"/>
<dbReference type="Gene3D" id="3.30.930.10">
    <property type="entry name" value="Bira Bifunctional Protein, Domain 2"/>
    <property type="match status" value="1"/>
</dbReference>
<comment type="caution">
    <text evidence="10">The sequence shown here is derived from an EMBL/GenBank/DDBJ whole genome shotgun (WGS) entry which is preliminary data.</text>
</comment>
<dbReference type="InterPro" id="IPR018149">
    <property type="entry name" value="Lys-tRNA-synth_II_C"/>
</dbReference>
<dbReference type="EC" id="6.1.1.6" evidence="7"/>
<comment type="subcellular location">
    <subcellularLocation>
        <location evidence="7">Cytoplasm</location>
    </subcellularLocation>
</comment>
<dbReference type="InterPro" id="IPR045864">
    <property type="entry name" value="aa-tRNA-synth_II/BPL/LPL"/>
</dbReference>
<organism evidence="10 11">
    <name type="scientific">Candidatus Ryanbacteria bacterium RIFCSPHIGHO2_01_45_13</name>
    <dbReference type="NCBI Taxonomy" id="1802112"/>
    <lineage>
        <taxon>Bacteria</taxon>
        <taxon>Candidatus Ryaniibacteriota</taxon>
    </lineage>
</organism>
<dbReference type="GO" id="GO:0006430">
    <property type="term" value="P:lysyl-tRNA aminoacylation"/>
    <property type="evidence" value="ECO:0007669"/>
    <property type="project" value="UniProtKB-UniRule"/>
</dbReference>
<comment type="similarity">
    <text evidence="7">Belongs to the class-II aminoacyl-tRNA synthetase family.</text>
</comment>
<evidence type="ECO:0000313" key="11">
    <source>
        <dbReference type="Proteomes" id="UP000176700"/>
    </source>
</evidence>
<dbReference type="PANTHER" id="PTHR42918">
    <property type="entry name" value="LYSYL-TRNA SYNTHETASE"/>
    <property type="match status" value="1"/>
</dbReference>
<dbReference type="GO" id="GO:0000049">
    <property type="term" value="F:tRNA binding"/>
    <property type="evidence" value="ECO:0007669"/>
    <property type="project" value="TreeGrafter"/>
</dbReference>
<dbReference type="SUPFAM" id="SSF50249">
    <property type="entry name" value="Nucleic acid-binding proteins"/>
    <property type="match status" value="1"/>
</dbReference>
<feature type="binding site" evidence="7">
    <location>
        <position position="405"/>
    </location>
    <ligand>
        <name>Mg(2+)</name>
        <dbReference type="ChEBI" id="CHEBI:18420"/>
        <label>1</label>
    </ligand>
</feature>
<gene>
    <name evidence="7" type="primary">lysS</name>
    <name evidence="10" type="ORF">A2W41_02615</name>
</gene>
<dbReference type="InterPro" id="IPR012340">
    <property type="entry name" value="NA-bd_OB-fold"/>
</dbReference>
<evidence type="ECO:0000256" key="8">
    <source>
        <dbReference type="RuleBase" id="RU000336"/>
    </source>
</evidence>
<dbReference type="Pfam" id="PF00152">
    <property type="entry name" value="tRNA-synt_2"/>
    <property type="match status" value="1"/>
</dbReference>
<dbReference type="CDD" id="cd04322">
    <property type="entry name" value="LysRS_N"/>
    <property type="match status" value="1"/>
</dbReference>
<dbReference type="GO" id="GO:0005524">
    <property type="term" value="F:ATP binding"/>
    <property type="evidence" value="ECO:0007669"/>
    <property type="project" value="UniProtKB-UniRule"/>
</dbReference>
<keyword evidence="7" id="KW-0648">Protein biosynthesis</keyword>
<dbReference type="InterPro" id="IPR004364">
    <property type="entry name" value="Aa-tRNA-synt_II"/>
</dbReference>
<dbReference type="HAMAP" id="MF_00252">
    <property type="entry name" value="Lys_tRNA_synth_class2"/>
    <property type="match status" value="1"/>
</dbReference>
<evidence type="ECO:0000256" key="4">
    <source>
        <dbReference type="ARBA" id="ARBA00022840"/>
    </source>
</evidence>
<dbReference type="InterPro" id="IPR002313">
    <property type="entry name" value="Lys-tRNA-ligase_II"/>
</dbReference>
<keyword evidence="4 7" id="KW-0067">ATP-binding</keyword>
<evidence type="ECO:0000256" key="6">
    <source>
        <dbReference type="ARBA" id="ARBA00048573"/>
    </source>
</evidence>
<comment type="catalytic activity">
    <reaction evidence="6 7 8">
        <text>tRNA(Lys) + L-lysine + ATP = L-lysyl-tRNA(Lys) + AMP + diphosphate</text>
        <dbReference type="Rhea" id="RHEA:20792"/>
        <dbReference type="Rhea" id="RHEA-COMP:9696"/>
        <dbReference type="Rhea" id="RHEA-COMP:9697"/>
        <dbReference type="ChEBI" id="CHEBI:30616"/>
        <dbReference type="ChEBI" id="CHEBI:32551"/>
        <dbReference type="ChEBI" id="CHEBI:33019"/>
        <dbReference type="ChEBI" id="CHEBI:78442"/>
        <dbReference type="ChEBI" id="CHEBI:78529"/>
        <dbReference type="ChEBI" id="CHEBI:456215"/>
        <dbReference type="EC" id="6.1.1.6"/>
    </reaction>
</comment>
<dbReference type="InterPro" id="IPR006195">
    <property type="entry name" value="aa-tRNA-synth_II"/>
</dbReference>
<dbReference type="Gene3D" id="2.40.50.140">
    <property type="entry name" value="Nucleic acid-binding proteins"/>
    <property type="match status" value="1"/>
</dbReference>
<keyword evidence="2 7" id="KW-0479">Metal-binding</keyword>
<protein>
    <recommendedName>
        <fullName evidence="7">Lysine--tRNA ligase</fullName>
        <ecNumber evidence="7">6.1.1.6</ecNumber>
    </recommendedName>
    <alternativeName>
        <fullName evidence="7">Lysyl-tRNA synthetase</fullName>
        <shortName evidence="7">LysRS</shortName>
    </alternativeName>
</protein>
<evidence type="ECO:0000256" key="1">
    <source>
        <dbReference type="ARBA" id="ARBA00022598"/>
    </source>
</evidence>
<keyword evidence="1 7" id="KW-0436">Ligase</keyword>
<dbReference type="NCBIfam" id="NF001756">
    <property type="entry name" value="PRK00484.1"/>
    <property type="match status" value="1"/>
</dbReference>
<name>A0A1G2FZI3_9BACT</name>
<feature type="domain" description="Aminoacyl-transfer RNA synthetases class-II family profile" evidence="9">
    <location>
        <begin position="171"/>
        <end position="486"/>
    </location>
</feature>
<dbReference type="GO" id="GO:0004824">
    <property type="term" value="F:lysine-tRNA ligase activity"/>
    <property type="evidence" value="ECO:0007669"/>
    <property type="project" value="UniProtKB-UniRule"/>
</dbReference>
<dbReference type="EMBL" id="MHNI01000012">
    <property type="protein sequence ID" value="OGZ42981.1"/>
    <property type="molecule type" value="Genomic_DNA"/>
</dbReference>
<accession>A0A1G2FZI3</accession>
<dbReference type="Pfam" id="PF01336">
    <property type="entry name" value="tRNA_anti-codon"/>
    <property type="match status" value="1"/>
</dbReference>
<dbReference type="PANTHER" id="PTHR42918:SF15">
    <property type="entry name" value="LYSINE--TRNA LIGASE, CHLOROPLASTIC_MITOCHONDRIAL"/>
    <property type="match status" value="1"/>
</dbReference>
<keyword evidence="7" id="KW-0963">Cytoplasm</keyword>
<keyword evidence="7 8" id="KW-0460">Magnesium</keyword>
<evidence type="ECO:0000256" key="3">
    <source>
        <dbReference type="ARBA" id="ARBA00022741"/>
    </source>
</evidence>
<comment type="subunit">
    <text evidence="7">Homodimer.</text>
</comment>
<dbReference type="GO" id="GO:0000287">
    <property type="term" value="F:magnesium ion binding"/>
    <property type="evidence" value="ECO:0007669"/>
    <property type="project" value="UniProtKB-UniRule"/>
</dbReference>
<dbReference type="PROSITE" id="PS50862">
    <property type="entry name" value="AA_TRNA_LIGASE_II"/>
    <property type="match status" value="1"/>
</dbReference>
<comment type="cofactor">
    <cofactor evidence="7 8">
        <name>Mg(2+)</name>
        <dbReference type="ChEBI" id="CHEBI:18420"/>
    </cofactor>
    <text evidence="7 8">Binds 3 Mg(2+) ions per subunit.</text>
</comment>
<evidence type="ECO:0000313" key="10">
    <source>
        <dbReference type="EMBL" id="OGZ42981.1"/>
    </source>
</evidence>
<dbReference type="SUPFAM" id="SSF55681">
    <property type="entry name" value="Class II aaRS and biotin synthetases"/>
    <property type="match status" value="1"/>
</dbReference>